<dbReference type="Proteomes" id="UP000324907">
    <property type="component" value="Unassembled WGS sequence"/>
</dbReference>
<keyword evidence="15" id="KW-1185">Reference proteome</keyword>
<evidence type="ECO:0000256" key="5">
    <source>
        <dbReference type="ARBA" id="ARBA00023136"/>
    </source>
</evidence>
<feature type="domain" description="Fatty acid desaturase N-terminal" evidence="9">
    <location>
        <begin position="43"/>
        <end position="86"/>
    </location>
</feature>
<evidence type="ECO:0000259" key="8">
    <source>
        <dbReference type="Pfam" id="PF00487"/>
    </source>
</evidence>
<reference evidence="14 15" key="1">
    <citation type="submission" date="2019-07" db="EMBL/GenBank/DDBJ databases">
        <title>Genomes of Cafeteria roenbergensis.</title>
        <authorList>
            <person name="Fischer M.G."/>
            <person name="Hackl T."/>
            <person name="Roman M."/>
        </authorList>
    </citation>
    <scope>NUCLEOTIDE SEQUENCE [LARGE SCALE GENOMIC DNA]</scope>
    <source>
        <strain evidence="10 15">BVI</strain>
        <strain evidence="11 17">Cflag</strain>
        <strain evidence="13 14">E4-10P</strain>
        <strain evidence="12 16">RCC970-E3</strain>
    </source>
</reference>
<evidence type="ECO:0008006" key="18">
    <source>
        <dbReference type="Google" id="ProtNLM"/>
    </source>
</evidence>
<evidence type="ECO:0000313" key="16">
    <source>
        <dbReference type="Proteomes" id="UP000324907"/>
    </source>
</evidence>
<evidence type="ECO:0000313" key="13">
    <source>
        <dbReference type="EMBL" id="KAA0173020.1"/>
    </source>
</evidence>
<dbReference type="Pfam" id="PF00487">
    <property type="entry name" value="FA_desaturase"/>
    <property type="match status" value="1"/>
</dbReference>
<dbReference type="AlphaFoldDB" id="A0A5A8DWF3"/>
<evidence type="ECO:0000313" key="17">
    <source>
        <dbReference type="Proteomes" id="UP000325113"/>
    </source>
</evidence>
<keyword evidence="5 7" id="KW-0472">Membrane</keyword>
<dbReference type="InterPro" id="IPR012171">
    <property type="entry name" value="Fatty_acid_desaturase"/>
</dbReference>
<feature type="domain" description="Fatty acid desaturase" evidence="8">
    <location>
        <begin position="103"/>
        <end position="366"/>
    </location>
</feature>
<comment type="caution">
    <text evidence="12">The sequence shown here is derived from an EMBL/GenBank/DDBJ whole genome shotgun (WGS) entry which is preliminary data.</text>
</comment>
<keyword evidence="7" id="KW-0812">Transmembrane</keyword>
<comment type="similarity">
    <text evidence="3">Belongs to the fatty acid desaturase type 1 family.</text>
</comment>
<feature type="transmembrane region" description="Helical" evidence="7">
    <location>
        <begin position="74"/>
        <end position="92"/>
    </location>
</feature>
<dbReference type="EMBL" id="VLTO01000039">
    <property type="protein sequence ID" value="KAA0173020.1"/>
    <property type="molecule type" value="Genomic_DNA"/>
</dbReference>
<evidence type="ECO:0000256" key="2">
    <source>
        <dbReference type="ARBA" id="ARBA00005189"/>
    </source>
</evidence>
<dbReference type="PANTHER" id="PTHR32100">
    <property type="entry name" value="OMEGA-6 FATTY ACID DESATURASE, CHLOROPLASTIC"/>
    <property type="match status" value="1"/>
</dbReference>
<protein>
    <recommendedName>
        <fullName evidence="18">Fatty acid desaturase domain-containing protein</fullName>
    </recommendedName>
</protein>
<dbReference type="OrthoDB" id="1461976at2759"/>
<evidence type="ECO:0000313" key="15">
    <source>
        <dbReference type="Proteomes" id="UP000323011"/>
    </source>
</evidence>
<dbReference type="Pfam" id="PF11960">
    <property type="entry name" value="DUF3474"/>
    <property type="match status" value="1"/>
</dbReference>
<evidence type="ECO:0000259" key="9">
    <source>
        <dbReference type="Pfam" id="PF11960"/>
    </source>
</evidence>
<evidence type="ECO:0000313" key="14">
    <source>
        <dbReference type="Proteomes" id="UP000322899"/>
    </source>
</evidence>
<dbReference type="GO" id="GO:0016717">
    <property type="term" value="F:oxidoreductase activity, acting on paired donors, with oxidation of a pair of donors resulting in the reduction of molecular oxygen to two molecules of water"/>
    <property type="evidence" value="ECO:0007669"/>
    <property type="project" value="InterPro"/>
</dbReference>
<dbReference type="GO" id="GO:0016020">
    <property type="term" value="C:membrane"/>
    <property type="evidence" value="ECO:0007669"/>
    <property type="project" value="UniProtKB-SubCell"/>
</dbReference>
<feature type="transmembrane region" description="Helical" evidence="7">
    <location>
        <begin position="104"/>
        <end position="125"/>
    </location>
</feature>
<evidence type="ECO:0000313" key="10">
    <source>
        <dbReference type="EMBL" id="KAA0152087.1"/>
    </source>
</evidence>
<dbReference type="InterPro" id="IPR005804">
    <property type="entry name" value="FA_desaturase_dom"/>
</dbReference>
<sequence length="405" mass="44965">MTNTKANPRKGASGEAVKPDPAAAVTTPANKPHARMPGQPRPPPTAHPPFTMRDIRNAIPKHCFERSLWRSMSYVVADAIGVAVLAYGASFIDASPLPAAAKWALWAGYWFLAGNVMTGLWVLAHECGHQAFSKSKLVNNVMGTILHSALLVPYHPWRVSHANHHSNCCSIEHDEVFIPSTRSALGEALAESPISSLWGVVQMLVFGWPAYMFCNAGGPRKYDNKVADHFSPWSALFLPQHYWLVVQSDIAWLVAVGGVAYAIHLFGFTTVAAYYLIPYMVVNANLVAITYLQHTDTYVPHYREGAFTNMRGKLSTVDRSVGFIDYLWHHITDTHVLHHIDHSIPHYHAEEATEAIKPLLGDYYLSDSTNFLAALYRSGVHCRCIPDDGDYIFFVGPDNDTRKSD</sequence>
<dbReference type="EMBL" id="VLTL01000021">
    <property type="protein sequence ID" value="KAA0169558.1"/>
    <property type="molecule type" value="Genomic_DNA"/>
</dbReference>
<dbReference type="Proteomes" id="UP000323011">
    <property type="component" value="Unassembled WGS sequence"/>
</dbReference>
<dbReference type="GO" id="GO:0006629">
    <property type="term" value="P:lipid metabolic process"/>
    <property type="evidence" value="ECO:0007669"/>
    <property type="project" value="InterPro"/>
</dbReference>
<evidence type="ECO:0000256" key="6">
    <source>
        <dbReference type="SAM" id="MobiDB-lite"/>
    </source>
</evidence>
<feature type="region of interest" description="Disordered" evidence="6">
    <location>
        <begin position="1"/>
        <end position="51"/>
    </location>
</feature>
<evidence type="ECO:0000256" key="1">
    <source>
        <dbReference type="ARBA" id="ARBA00004370"/>
    </source>
</evidence>
<comment type="subcellular location">
    <subcellularLocation>
        <location evidence="1">Membrane</location>
    </subcellularLocation>
</comment>
<evidence type="ECO:0000256" key="4">
    <source>
        <dbReference type="ARBA" id="ARBA00023002"/>
    </source>
</evidence>
<keyword evidence="7" id="KW-1133">Transmembrane helix</keyword>
<name>A0A5A8DWF3_CAFRO</name>
<keyword evidence="4" id="KW-0560">Oxidoreductase</keyword>
<organism evidence="12 16">
    <name type="scientific">Cafeteria roenbergensis</name>
    <name type="common">Marine flagellate</name>
    <dbReference type="NCBI Taxonomy" id="33653"/>
    <lineage>
        <taxon>Eukaryota</taxon>
        <taxon>Sar</taxon>
        <taxon>Stramenopiles</taxon>
        <taxon>Bigyra</taxon>
        <taxon>Opalozoa</taxon>
        <taxon>Bicosoecida</taxon>
        <taxon>Cafeteriaceae</taxon>
        <taxon>Cafeteria</taxon>
    </lineage>
</organism>
<evidence type="ECO:0000256" key="3">
    <source>
        <dbReference type="ARBA" id="ARBA00009295"/>
    </source>
</evidence>
<comment type="pathway">
    <text evidence="2">Lipid metabolism.</text>
</comment>
<dbReference type="EMBL" id="VLTN01000023">
    <property type="protein sequence ID" value="KAA0152087.1"/>
    <property type="molecule type" value="Genomic_DNA"/>
</dbReference>
<dbReference type="InterPro" id="IPR021863">
    <property type="entry name" value="FAS_N"/>
</dbReference>
<proteinExistence type="inferred from homology"/>
<dbReference type="Proteomes" id="UP000325113">
    <property type="component" value="Unassembled WGS sequence"/>
</dbReference>
<dbReference type="Proteomes" id="UP000322899">
    <property type="component" value="Unassembled WGS sequence"/>
</dbReference>
<accession>A0A5A8DWF3</accession>
<dbReference type="EMBL" id="VLTM01000009">
    <property type="protein sequence ID" value="KAA0166233.1"/>
    <property type="molecule type" value="Genomic_DNA"/>
</dbReference>
<evidence type="ECO:0000256" key="7">
    <source>
        <dbReference type="SAM" id="Phobius"/>
    </source>
</evidence>
<dbReference type="CDD" id="cd03507">
    <property type="entry name" value="Delta12-FADS-like"/>
    <property type="match status" value="1"/>
</dbReference>
<gene>
    <name evidence="13" type="ORF">FNF27_05511</name>
    <name evidence="12" type="ORF">FNF28_02002</name>
    <name evidence="10" type="ORF">FNF29_04201</name>
    <name evidence="11" type="ORF">FNF31_01459</name>
</gene>
<evidence type="ECO:0000313" key="11">
    <source>
        <dbReference type="EMBL" id="KAA0166233.1"/>
    </source>
</evidence>
<evidence type="ECO:0000313" key="12">
    <source>
        <dbReference type="EMBL" id="KAA0169558.1"/>
    </source>
</evidence>
<feature type="transmembrane region" description="Helical" evidence="7">
    <location>
        <begin position="250"/>
        <end position="277"/>
    </location>
</feature>
<dbReference type="OMA" id="FYLFHNY"/>